<evidence type="ECO:0000256" key="1">
    <source>
        <dbReference type="SAM" id="MobiDB-lite"/>
    </source>
</evidence>
<feature type="compositionally biased region" description="Polar residues" evidence="1">
    <location>
        <begin position="196"/>
        <end position="211"/>
    </location>
</feature>
<feature type="compositionally biased region" description="Low complexity" evidence="1">
    <location>
        <begin position="304"/>
        <end position="316"/>
    </location>
</feature>
<dbReference type="Proteomes" id="UP000009168">
    <property type="component" value="Unassembled WGS sequence"/>
</dbReference>
<dbReference type="HOGENOM" id="CLU_439114_0_0_1"/>
<dbReference type="KEGG" id="tet:TTHERM_00237580"/>
<protein>
    <submittedName>
        <fullName evidence="2">Uncharacterized protein</fullName>
    </submittedName>
</protein>
<dbReference type="AlphaFoldDB" id="I7MAG4"/>
<organism evidence="2 3">
    <name type="scientific">Tetrahymena thermophila (strain SB210)</name>
    <dbReference type="NCBI Taxonomy" id="312017"/>
    <lineage>
        <taxon>Eukaryota</taxon>
        <taxon>Sar</taxon>
        <taxon>Alveolata</taxon>
        <taxon>Ciliophora</taxon>
        <taxon>Intramacronucleata</taxon>
        <taxon>Oligohymenophorea</taxon>
        <taxon>Hymenostomatida</taxon>
        <taxon>Tetrahymenina</taxon>
        <taxon>Tetrahymenidae</taxon>
        <taxon>Tetrahymena</taxon>
    </lineage>
</organism>
<feature type="compositionally biased region" description="Polar residues" evidence="1">
    <location>
        <begin position="220"/>
        <end position="229"/>
    </location>
</feature>
<proteinExistence type="predicted"/>
<evidence type="ECO:0000313" key="2">
    <source>
        <dbReference type="EMBL" id="EAS04543.1"/>
    </source>
</evidence>
<feature type="region of interest" description="Disordered" evidence="1">
    <location>
        <begin position="1"/>
        <end position="24"/>
    </location>
</feature>
<dbReference type="EMBL" id="GG662443">
    <property type="protein sequence ID" value="EAS04543.1"/>
    <property type="molecule type" value="Genomic_DNA"/>
</dbReference>
<dbReference type="RefSeq" id="XP_001024788.1">
    <property type="nucleotide sequence ID" value="XM_001024788.1"/>
</dbReference>
<feature type="compositionally biased region" description="Low complexity" evidence="1">
    <location>
        <begin position="331"/>
        <end position="347"/>
    </location>
</feature>
<name>I7MAG4_TETTS</name>
<feature type="compositionally biased region" description="Polar residues" evidence="1">
    <location>
        <begin position="353"/>
        <end position="365"/>
    </location>
</feature>
<accession>I7MAG4</accession>
<sequence>MKGNKQYQYQEKENIIPFTQGFPPGKSKTIRNVRTSASQNVPPIIHSNIQANYLYDQQISQFNEQFKQPKDQEYNQDQQQHNEENVRSFVRYPKSSRGEQSQTSHTHTAKDQPVVLDIQDLKQLKCFLLENDLEEDTVISGEVNGQSNHYTISHPSQYSEKNQSEQSYFREKIPPFREIQTNILQKTSMNINQQVQSLPLKPQNRQKSANQQHKEKQEKITCQSKPSTRQGRYCYDSNEFSDKNYQTISHNEPSQLICTCINMNDQNHKQHGTLQEKSTNINSFRELVFCQIHSQYQKGMYPLNSNNNNNNNNNSNAQCSSHSNQRRPLTQKLNNNQQNGKQIQKQQQDFEDSTLSQSNNEIQSKRTICVRKRGNSQNQKPTSQNSLEVSLFQYLQNPINCGANQNIILSNEFGRMHSRSVFSVSKDQICNSSNSNNNNVSQNYLAKSLAQQSEERKNFNKAIHNVLINFKAMQQTQNNLPPMNNNIMVNHQFQQFSQPVKQQISNLKQDVEEINQTNTNDQQLPANTPNNIYLNNNVIINNYNEPNAQIQQRINLPSINKNNQKQARSLSFNGANYNNKNTTIYNTNQQNFKIQNINSSFFNNQNEQEQSNQKIENLYKVFN</sequence>
<dbReference type="InParanoid" id="I7MAG4"/>
<evidence type="ECO:0000313" key="3">
    <source>
        <dbReference type="Proteomes" id="UP000009168"/>
    </source>
</evidence>
<keyword evidence="3" id="KW-1185">Reference proteome</keyword>
<dbReference type="GeneID" id="7829187"/>
<feature type="region of interest" description="Disordered" evidence="1">
    <location>
        <begin position="301"/>
        <end position="365"/>
    </location>
</feature>
<gene>
    <name evidence="2" type="ORF">TTHERM_00237580</name>
</gene>
<feature type="compositionally biased region" description="Polar residues" evidence="1">
    <location>
        <begin position="317"/>
        <end position="328"/>
    </location>
</feature>
<reference evidence="3" key="1">
    <citation type="journal article" date="2006" name="PLoS Biol.">
        <title>Macronuclear genome sequence of the ciliate Tetrahymena thermophila, a model eukaryote.</title>
        <authorList>
            <person name="Eisen J.A."/>
            <person name="Coyne R.S."/>
            <person name="Wu M."/>
            <person name="Wu D."/>
            <person name="Thiagarajan M."/>
            <person name="Wortman J.R."/>
            <person name="Badger J.H."/>
            <person name="Ren Q."/>
            <person name="Amedeo P."/>
            <person name="Jones K.M."/>
            <person name="Tallon L.J."/>
            <person name="Delcher A.L."/>
            <person name="Salzberg S.L."/>
            <person name="Silva J.C."/>
            <person name="Haas B.J."/>
            <person name="Majoros W.H."/>
            <person name="Farzad M."/>
            <person name="Carlton J.M."/>
            <person name="Smith R.K. Jr."/>
            <person name="Garg J."/>
            <person name="Pearlman R.E."/>
            <person name="Karrer K.M."/>
            <person name="Sun L."/>
            <person name="Manning G."/>
            <person name="Elde N.C."/>
            <person name="Turkewitz A.P."/>
            <person name="Asai D.J."/>
            <person name="Wilkes D.E."/>
            <person name="Wang Y."/>
            <person name="Cai H."/>
            <person name="Collins K."/>
            <person name="Stewart B.A."/>
            <person name="Lee S.R."/>
            <person name="Wilamowska K."/>
            <person name="Weinberg Z."/>
            <person name="Ruzzo W.L."/>
            <person name="Wloga D."/>
            <person name="Gaertig J."/>
            <person name="Frankel J."/>
            <person name="Tsao C.-C."/>
            <person name="Gorovsky M.A."/>
            <person name="Keeling P.J."/>
            <person name="Waller R.F."/>
            <person name="Patron N.J."/>
            <person name="Cherry J.M."/>
            <person name="Stover N.A."/>
            <person name="Krieger C.J."/>
            <person name="del Toro C."/>
            <person name="Ryder H.F."/>
            <person name="Williamson S.C."/>
            <person name="Barbeau R.A."/>
            <person name="Hamilton E.P."/>
            <person name="Orias E."/>
        </authorList>
    </citation>
    <scope>NUCLEOTIDE SEQUENCE [LARGE SCALE GENOMIC DNA]</scope>
    <source>
        <strain evidence="3">SB210</strain>
    </source>
</reference>
<feature type="region of interest" description="Disordered" evidence="1">
    <location>
        <begin position="196"/>
        <end position="229"/>
    </location>
</feature>